<protein>
    <submittedName>
        <fullName evidence="1">Uncharacterized protein</fullName>
    </submittedName>
</protein>
<reference evidence="1" key="1">
    <citation type="journal article" date="2014" name="Front. Microbiol.">
        <title>High frequency of phylogenetically diverse reductive dehalogenase-homologous genes in deep subseafloor sedimentary metagenomes.</title>
        <authorList>
            <person name="Kawai M."/>
            <person name="Futagami T."/>
            <person name="Toyoda A."/>
            <person name="Takaki Y."/>
            <person name="Nishi S."/>
            <person name="Hori S."/>
            <person name="Arai W."/>
            <person name="Tsubouchi T."/>
            <person name="Morono Y."/>
            <person name="Uchiyama I."/>
            <person name="Ito T."/>
            <person name="Fujiyama A."/>
            <person name="Inagaki F."/>
            <person name="Takami H."/>
        </authorList>
    </citation>
    <scope>NUCLEOTIDE SEQUENCE</scope>
    <source>
        <strain evidence="1">Expedition CK06-06</strain>
    </source>
</reference>
<feature type="non-terminal residue" evidence="1">
    <location>
        <position position="237"/>
    </location>
</feature>
<evidence type="ECO:0000313" key="1">
    <source>
        <dbReference type="EMBL" id="GAF73255.1"/>
    </source>
</evidence>
<organism evidence="1">
    <name type="scientific">marine sediment metagenome</name>
    <dbReference type="NCBI Taxonomy" id="412755"/>
    <lineage>
        <taxon>unclassified sequences</taxon>
        <taxon>metagenomes</taxon>
        <taxon>ecological metagenomes</taxon>
    </lineage>
</organism>
<proteinExistence type="predicted"/>
<dbReference type="EMBL" id="BARS01002817">
    <property type="protein sequence ID" value="GAF73255.1"/>
    <property type="molecule type" value="Genomic_DNA"/>
</dbReference>
<accession>X0TB03</accession>
<comment type="caution">
    <text evidence="1">The sequence shown here is derived from an EMBL/GenBank/DDBJ whole genome shotgun (WGS) entry which is preliminary data.</text>
</comment>
<dbReference type="AlphaFoldDB" id="X0TB03"/>
<sequence>MTEDVMYCAFLSATTAKFNIYYNVADVYAGGHEIYTSDAPGNWAQRGREGTFKVYSVGAIEYTYTRWQDLYLSGLLHDGTVSLSVANAKAAYDFTTALDAATDGELMIGSTGANPVLAGLTGTENRVTVTGGAGSITLSTPQDIHAAASPTFAALSLGTGELTCGSINRAADTLTLEINGVAQVSIASGAIEVTGDIDLTTVGTHEYKIGGNRALAFPVDTSNVAIGAEAGNALDTG</sequence>
<gene>
    <name evidence="1" type="ORF">S01H1_05403</name>
</gene>
<name>X0TB03_9ZZZZ</name>